<dbReference type="EMBL" id="JACHMG010000001">
    <property type="protein sequence ID" value="MBB4689715.1"/>
    <property type="molecule type" value="Genomic_DNA"/>
</dbReference>
<feature type="chain" id="PRO_5039267895" description="Secreted protein" evidence="1">
    <location>
        <begin position="30"/>
        <end position="257"/>
    </location>
</feature>
<accession>A0A840J7X9</accession>
<organism evidence="2 3">
    <name type="scientific">Amycolatopsis jiangsuensis</name>
    <dbReference type="NCBI Taxonomy" id="1181879"/>
    <lineage>
        <taxon>Bacteria</taxon>
        <taxon>Bacillati</taxon>
        <taxon>Actinomycetota</taxon>
        <taxon>Actinomycetes</taxon>
        <taxon>Pseudonocardiales</taxon>
        <taxon>Pseudonocardiaceae</taxon>
        <taxon>Amycolatopsis</taxon>
    </lineage>
</organism>
<comment type="caution">
    <text evidence="2">The sequence shown here is derived from an EMBL/GenBank/DDBJ whole genome shotgun (WGS) entry which is preliminary data.</text>
</comment>
<evidence type="ECO:0000313" key="2">
    <source>
        <dbReference type="EMBL" id="MBB4689715.1"/>
    </source>
</evidence>
<keyword evidence="1" id="KW-0732">Signal</keyword>
<dbReference type="Proteomes" id="UP000581769">
    <property type="component" value="Unassembled WGS sequence"/>
</dbReference>
<dbReference type="RefSeq" id="WP_184784192.1">
    <property type="nucleotide sequence ID" value="NZ_JACHMG010000001.1"/>
</dbReference>
<keyword evidence="3" id="KW-1185">Reference proteome</keyword>
<proteinExistence type="predicted"/>
<gene>
    <name evidence="2" type="ORF">BJY18_007200</name>
</gene>
<evidence type="ECO:0008006" key="4">
    <source>
        <dbReference type="Google" id="ProtNLM"/>
    </source>
</evidence>
<feature type="signal peptide" evidence="1">
    <location>
        <begin position="1"/>
        <end position="29"/>
    </location>
</feature>
<evidence type="ECO:0000313" key="3">
    <source>
        <dbReference type="Proteomes" id="UP000581769"/>
    </source>
</evidence>
<evidence type="ECO:0000256" key="1">
    <source>
        <dbReference type="SAM" id="SignalP"/>
    </source>
</evidence>
<reference evidence="2 3" key="1">
    <citation type="submission" date="2020-08" db="EMBL/GenBank/DDBJ databases">
        <title>Sequencing the genomes of 1000 actinobacteria strains.</title>
        <authorList>
            <person name="Klenk H.-P."/>
        </authorList>
    </citation>
    <scope>NUCLEOTIDE SEQUENCE [LARGE SCALE GENOMIC DNA]</scope>
    <source>
        <strain evidence="2 3">DSM 45859</strain>
    </source>
</reference>
<name>A0A840J7X9_9PSEU</name>
<dbReference type="AlphaFoldDB" id="A0A840J7X9"/>
<sequence>MGPKTRRVVRAVAIATVPVFSVLFGSAAAAPAGPPSAAPSSEAPPPAVAAAGIPASYYVRDTVSHIAKLQSDLALTDGTFDANVDAATASLSGTLSLPPTPDAYFVAFRFMPATSTVELVPDGPQGGLLLKNPGDAGEVAQRPFPDGNSYLSVIADLTLRVDIRLSEATVDGRVLDLGEDCRTAAPVEIRLKGVIGLQPTAPPTKMTTTFAIPPFSGCRGHENLDRLITGLVSGPGNTLNTTIAVRCVGTCEADAAR</sequence>
<protein>
    <recommendedName>
        <fullName evidence="4">Secreted protein</fullName>
    </recommendedName>
</protein>